<sequence length="61" mass="7119">MVAVEVLALLGCIRLYGAIMDLLMFKGVWLETLSVINASWYRREGNRTRVAFWLLLPHFYT</sequence>
<accession>A0A0K2TXS2</accession>
<dbReference type="EMBL" id="HACA01012840">
    <property type="protein sequence ID" value="CDW30201.1"/>
    <property type="molecule type" value="Transcribed_RNA"/>
</dbReference>
<reference evidence="1" key="1">
    <citation type="submission" date="2014-05" db="EMBL/GenBank/DDBJ databases">
        <authorList>
            <person name="Chronopoulou M."/>
        </authorList>
    </citation>
    <scope>NUCLEOTIDE SEQUENCE</scope>
    <source>
        <tissue evidence="1">Whole organism</tissue>
    </source>
</reference>
<proteinExistence type="predicted"/>
<evidence type="ECO:0000313" key="1">
    <source>
        <dbReference type="EMBL" id="CDW30201.1"/>
    </source>
</evidence>
<protein>
    <submittedName>
        <fullName evidence="1">Uncharacterized protein</fullName>
    </submittedName>
</protein>
<name>A0A0K2TXS2_LEPSM</name>
<organism evidence="1">
    <name type="scientific">Lepeophtheirus salmonis</name>
    <name type="common">Salmon louse</name>
    <name type="synonym">Caligus salmonis</name>
    <dbReference type="NCBI Taxonomy" id="72036"/>
    <lineage>
        <taxon>Eukaryota</taxon>
        <taxon>Metazoa</taxon>
        <taxon>Ecdysozoa</taxon>
        <taxon>Arthropoda</taxon>
        <taxon>Crustacea</taxon>
        <taxon>Multicrustacea</taxon>
        <taxon>Hexanauplia</taxon>
        <taxon>Copepoda</taxon>
        <taxon>Siphonostomatoida</taxon>
        <taxon>Caligidae</taxon>
        <taxon>Lepeophtheirus</taxon>
    </lineage>
</organism>
<dbReference type="AlphaFoldDB" id="A0A0K2TXS2"/>